<feature type="region of interest" description="Disordered" evidence="1">
    <location>
        <begin position="239"/>
        <end position="266"/>
    </location>
</feature>
<feature type="region of interest" description="Disordered" evidence="1">
    <location>
        <begin position="1430"/>
        <end position="1465"/>
    </location>
</feature>
<feature type="signal peptide" evidence="2">
    <location>
        <begin position="1"/>
        <end position="19"/>
    </location>
</feature>
<feature type="compositionally biased region" description="Basic and acidic residues" evidence="1">
    <location>
        <begin position="1445"/>
        <end position="1454"/>
    </location>
</feature>
<feature type="compositionally biased region" description="Polar residues" evidence="1">
    <location>
        <begin position="57"/>
        <end position="67"/>
    </location>
</feature>
<feature type="compositionally biased region" description="Low complexity" evidence="1">
    <location>
        <begin position="89"/>
        <end position="107"/>
    </location>
</feature>
<feature type="region of interest" description="Disordered" evidence="1">
    <location>
        <begin position="822"/>
        <end position="848"/>
    </location>
</feature>
<feature type="compositionally biased region" description="Pro residues" evidence="1">
    <location>
        <begin position="165"/>
        <end position="174"/>
    </location>
</feature>
<dbReference type="EnsemblMetazoa" id="AALFPA23_020298.R29947">
    <property type="protein sequence ID" value="AALFPA23_020298.P29947"/>
    <property type="gene ID" value="AALFPA23_020298"/>
</dbReference>
<feature type="region of interest" description="Disordered" evidence="1">
    <location>
        <begin position="345"/>
        <end position="434"/>
    </location>
</feature>
<evidence type="ECO:0000256" key="1">
    <source>
        <dbReference type="SAM" id="MobiDB-lite"/>
    </source>
</evidence>
<feature type="compositionally biased region" description="Basic and acidic residues" evidence="1">
    <location>
        <begin position="639"/>
        <end position="649"/>
    </location>
</feature>
<feature type="compositionally biased region" description="Low complexity" evidence="1">
    <location>
        <begin position="1430"/>
        <end position="1443"/>
    </location>
</feature>
<feature type="region of interest" description="Disordered" evidence="1">
    <location>
        <begin position="154"/>
        <end position="180"/>
    </location>
</feature>
<sequence length="1520" mass="169982">MALISVSLIVLVTTCFVRGQVNQISTEFKPPPLPPPQTPTQSTLKLPFNLPPLLPPTSNHISNLPNSNTPPPFQTPFSSPFPSHPPPQFSSQFPPQHTPQLPSQLQSQLPIQLPHQLQQQIPFQLQPPYPIQASPSFSSHGPPFLQNNLLSSLLPPQLPSTLPTKFPPPPPQHGPPKTKLHPLTRQPGPPFPALSAQTGTKNISLEANRSPRTLQMIGTNNQQTFHKISENLRPGANSWYYKKNSFPKRPPHPQAPKISITTPSPPRLIPLNQYNQLEQITKLNQQTQASLQSSFSHWPSLNNQAQSSFNTISTSFNGPPTFGNLNNLNLNSHAPSFNSFGGSVDSFPKLNSPKPPNPTQASPLNTNVKPDISSQPNGHSNHGHQAQPYHPPPFNLNQAPLFPHLHPQQSPPFNTHQQTPSFQSNPPHHQPVTPLEVFQDPALHISPINIPAPEIPYFETLRSQVSALKAKHKDFFNEHQSGDTTSFNNPQHFQPKPVYGPPPKPVYGPPPPGPHSQHLQGHASTWNPEQSKLVPPPKWNPHKFEFEQNNNFGQSLEYTTPKKTLPLQNDFVGFPPAKSSIKHELNFISNWEKGIGIIHKTDHGNAEKGQTIVAAGDTDDFKKIDKQESSKVEVFSTDKMQRRYTERGGSKKQTTAPKKTYEKPNRGRDTTEDKNQEEATTVRVESSKAGGGQFSNETQNAEVQHRKKRDVSGVESSAAESLGNATTARTIVEAKTEESQPHAEPLVAPATDLVDSTTEGLHEVEQLPQAEALVAARRAEDLLDSSEEAALLMDSEEGLYPHAAALRSYEIAEGDAYSDEEAEEAQRKHSAGLAYDDYDDDDLDDEPSIESRSDRFIFEEVDGTTLRPYAVPIISDRIDSFTPIPKSEAAVKPRGLQGRDLMAFLEEALRNSSQFLPDEAEDRSFDVVDPPTDIIKFPYYERTEPPINVDSALRFAENLTTFSKGLYESKNGNQCPEVDVEIPDDSSDESIHTFNPVQRLKRLGNKIDCLKNRNFGKDPLDNPLFKEGFVGGGRSSPDAAPSQPDASIAVFSDVIRLIKQHLDEEEKTKARDFSDIVSPRHLNLSESKTPSPNTAVLEQLRLGKRRPLLPNKQPKKVEEPKPEAIPNTTNESHGLKIVFPRRLNITKTHDEAKKASKSKLGDIEGYKLKLNHSRLTDHENYKASLARKLNFDRPEKAKIPKSQRRDSDDRFTYEDVPSGGSSFMQIFDISSFYPRFVARAHDDDNPLVTKGFETKYDQLEREADELITSVRRSTTDGDRRSANSGRNEDAKDSKDKPYGTSYSPSYRQYRLLSRKDDQKRTPTVDELVDFYSRRRSSEEQFSTTTFAPILPPISLPSTTLKVFDVSTFYPRRNEELYQSLSKRRDNKITLDDLEVLQAPKITPKSDSVEAFKPTAPTKPVIDDIADFEGSQSQLTESSLSPSSNDGHHTFKKSEPPNPDLPETDKATFHLDQPVAASGHRNNRLLPAQVIPRRQYKTKGPGFRRPPVKYRRKKVITSYYN</sequence>
<feature type="compositionally biased region" description="Polar residues" evidence="1">
    <location>
        <begin position="714"/>
        <end position="727"/>
    </location>
</feature>
<feature type="region of interest" description="Disordered" evidence="1">
    <location>
        <begin position="1193"/>
        <end position="1215"/>
    </location>
</feature>
<evidence type="ECO:0000256" key="2">
    <source>
        <dbReference type="SAM" id="SignalP"/>
    </source>
</evidence>
<reference evidence="3" key="2">
    <citation type="submission" date="2025-05" db="UniProtKB">
        <authorList>
            <consortium name="EnsemblMetazoa"/>
        </authorList>
    </citation>
    <scope>IDENTIFICATION</scope>
    <source>
        <strain evidence="3">Foshan</strain>
    </source>
</reference>
<evidence type="ECO:0000313" key="4">
    <source>
        <dbReference type="Proteomes" id="UP000069940"/>
    </source>
</evidence>
<reference evidence="4" key="1">
    <citation type="journal article" date="2015" name="Proc. Natl. Acad. Sci. U.S.A.">
        <title>Genome sequence of the Asian Tiger mosquito, Aedes albopictus, reveals insights into its biology, genetics, and evolution.</title>
        <authorList>
            <person name="Chen X.G."/>
            <person name="Jiang X."/>
            <person name="Gu J."/>
            <person name="Xu M."/>
            <person name="Wu Y."/>
            <person name="Deng Y."/>
            <person name="Zhang C."/>
            <person name="Bonizzoni M."/>
            <person name="Dermauw W."/>
            <person name="Vontas J."/>
            <person name="Armbruster P."/>
            <person name="Huang X."/>
            <person name="Yang Y."/>
            <person name="Zhang H."/>
            <person name="He W."/>
            <person name="Peng H."/>
            <person name="Liu Y."/>
            <person name="Wu K."/>
            <person name="Chen J."/>
            <person name="Lirakis M."/>
            <person name="Topalis P."/>
            <person name="Van Leeuwen T."/>
            <person name="Hall A.B."/>
            <person name="Jiang X."/>
            <person name="Thorpe C."/>
            <person name="Mueller R.L."/>
            <person name="Sun C."/>
            <person name="Waterhouse R.M."/>
            <person name="Yan G."/>
            <person name="Tu Z.J."/>
            <person name="Fang X."/>
            <person name="James A.A."/>
        </authorList>
    </citation>
    <scope>NUCLEOTIDE SEQUENCE [LARGE SCALE GENOMIC DNA]</scope>
    <source>
        <strain evidence="4">Foshan</strain>
    </source>
</reference>
<feature type="compositionally biased region" description="Polar residues" evidence="1">
    <location>
        <begin position="482"/>
        <end position="492"/>
    </location>
</feature>
<feature type="compositionally biased region" description="Polar residues" evidence="1">
    <location>
        <begin position="359"/>
        <end position="384"/>
    </location>
</feature>
<name>A0ABM1ZNZ5_AEDAL</name>
<feature type="region of interest" description="Disordered" evidence="1">
    <location>
        <begin position="1266"/>
        <end position="1320"/>
    </location>
</feature>
<feature type="compositionally biased region" description="Basic and acidic residues" evidence="1">
    <location>
        <begin position="659"/>
        <end position="677"/>
    </location>
</feature>
<dbReference type="Proteomes" id="UP000069940">
    <property type="component" value="Unassembled WGS sequence"/>
</dbReference>
<feature type="compositionally biased region" description="Polar residues" evidence="1">
    <location>
        <begin position="407"/>
        <end position="427"/>
    </location>
</feature>
<feature type="compositionally biased region" description="Pro residues" evidence="1">
    <location>
        <begin position="498"/>
        <end position="514"/>
    </location>
</feature>
<keyword evidence="4" id="KW-1185">Reference proteome</keyword>
<evidence type="ECO:0000313" key="3">
    <source>
        <dbReference type="EnsemblMetazoa" id="AALFPA23_020298.P29947"/>
    </source>
</evidence>
<proteinExistence type="predicted"/>
<feature type="compositionally biased region" description="Basic and acidic residues" evidence="1">
    <location>
        <begin position="1193"/>
        <end position="1213"/>
    </location>
</feature>
<feature type="region of interest" description="Disordered" evidence="1">
    <location>
        <begin position="632"/>
        <end position="727"/>
    </location>
</feature>
<dbReference type="GeneID" id="134288642"/>
<feature type="region of interest" description="Disordered" evidence="1">
    <location>
        <begin position="1104"/>
        <end position="1130"/>
    </location>
</feature>
<feature type="compositionally biased region" description="Acidic residues" evidence="1">
    <location>
        <begin position="836"/>
        <end position="848"/>
    </location>
</feature>
<accession>A0ABM1ZNZ5</accession>
<keyword evidence="2" id="KW-0732">Signal</keyword>
<feature type="region of interest" description="Disordered" evidence="1">
    <location>
        <begin position="51"/>
        <end position="107"/>
    </location>
</feature>
<protein>
    <submittedName>
        <fullName evidence="3">Uncharacterized protein</fullName>
    </submittedName>
</protein>
<feature type="compositionally biased region" description="Low complexity" evidence="1">
    <location>
        <begin position="154"/>
        <end position="164"/>
    </location>
</feature>
<feature type="compositionally biased region" description="Basic and acidic residues" evidence="1">
    <location>
        <begin position="1273"/>
        <end position="1297"/>
    </location>
</feature>
<dbReference type="RefSeq" id="XP_062710031.1">
    <property type="nucleotide sequence ID" value="XM_062854047.1"/>
</dbReference>
<organism evidence="3 4">
    <name type="scientific">Aedes albopictus</name>
    <name type="common">Asian tiger mosquito</name>
    <name type="synonym">Stegomyia albopicta</name>
    <dbReference type="NCBI Taxonomy" id="7160"/>
    <lineage>
        <taxon>Eukaryota</taxon>
        <taxon>Metazoa</taxon>
        <taxon>Ecdysozoa</taxon>
        <taxon>Arthropoda</taxon>
        <taxon>Hexapoda</taxon>
        <taxon>Insecta</taxon>
        <taxon>Pterygota</taxon>
        <taxon>Neoptera</taxon>
        <taxon>Endopterygota</taxon>
        <taxon>Diptera</taxon>
        <taxon>Nematocera</taxon>
        <taxon>Culicoidea</taxon>
        <taxon>Culicidae</taxon>
        <taxon>Culicinae</taxon>
        <taxon>Aedini</taxon>
        <taxon>Aedes</taxon>
        <taxon>Stegomyia</taxon>
    </lineage>
</organism>
<feature type="chain" id="PRO_5047161441" evidence="2">
    <location>
        <begin position="20"/>
        <end position="1520"/>
    </location>
</feature>
<feature type="compositionally biased region" description="Polar residues" evidence="1">
    <location>
        <begin position="517"/>
        <end position="530"/>
    </location>
</feature>
<feature type="region of interest" description="Disordered" evidence="1">
    <location>
        <begin position="478"/>
        <end position="534"/>
    </location>
</feature>